<comment type="caution">
    <text evidence="2">The sequence shown here is derived from an EMBL/GenBank/DDBJ whole genome shotgun (WGS) entry which is preliminary data.</text>
</comment>
<protein>
    <submittedName>
        <fullName evidence="2">Uncharacterized protein</fullName>
    </submittedName>
</protein>
<accession>A0A9P6MDB4</accession>
<evidence type="ECO:0000313" key="3">
    <source>
        <dbReference type="Proteomes" id="UP000703661"/>
    </source>
</evidence>
<dbReference type="Proteomes" id="UP000703661">
    <property type="component" value="Unassembled WGS sequence"/>
</dbReference>
<dbReference type="EMBL" id="JAAAID010004286">
    <property type="protein sequence ID" value="KAF9993593.1"/>
    <property type="molecule type" value="Genomic_DNA"/>
</dbReference>
<keyword evidence="3" id="KW-1185">Reference proteome</keyword>
<evidence type="ECO:0000256" key="1">
    <source>
        <dbReference type="SAM" id="MobiDB-lite"/>
    </source>
</evidence>
<feature type="compositionally biased region" description="Polar residues" evidence="1">
    <location>
        <begin position="1"/>
        <end position="13"/>
    </location>
</feature>
<proteinExistence type="predicted"/>
<sequence length="246" mass="27426">MSSTRSGTRSQSVVARGAQVDAPATPRPQGSEPESVDDDVVVESLAPDVVPPYEPTVLVLPGEDDDWMPSAVELEESLVAIRRLRRNIRNAEAHITLCMGQAAYQISSAVAHARGIRESPAGVWKEAPELGIPLIESWLKQARKWEEILRRSKLMLSQFAPTIYRYESDKKRKAEVSSRTDLPDDETRKYIFRQVEHENDYGWGKRARVDEGFLSAVTQLSMSAVQASEPPNAESSKPIVVKTEEL</sequence>
<evidence type="ECO:0000313" key="2">
    <source>
        <dbReference type="EMBL" id="KAF9993593.1"/>
    </source>
</evidence>
<reference evidence="2" key="1">
    <citation type="journal article" date="2020" name="Fungal Divers.">
        <title>Resolving the Mortierellaceae phylogeny through synthesis of multi-gene phylogenetics and phylogenomics.</title>
        <authorList>
            <person name="Vandepol N."/>
            <person name="Liber J."/>
            <person name="Desiro A."/>
            <person name="Na H."/>
            <person name="Kennedy M."/>
            <person name="Barry K."/>
            <person name="Grigoriev I.V."/>
            <person name="Miller A.N."/>
            <person name="O'Donnell K."/>
            <person name="Stajich J.E."/>
            <person name="Bonito G."/>
        </authorList>
    </citation>
    <scope>NUCLEOTIDE SEQUENCE</scope>
    <source>
        <strain evidence="2">NRRL 2769</strain>
    </source>
</reference>
<feature type="region of interest" description="Disordered" evidence="1">
    <location>
        <begin position="1"/>
        <end position="41"/>
    </location>
</feature>
<name>A0A9P6MDB4_9FUNG</name>
<gene>
    <name evidence="2" type="ORF">BGZ80_008082</name>
</gene>
<organism evidence="2 3">
    <name type="scientific">Entomortierella chlamydospora</name>
    <dbReference type="NCBI Taxonomy" id="101097"/>
    <lineage>
        <taxon>Eukaryota</taxon>
        <taxon>Fungi</taxon>
        <taxon>Fungi incertae sedis</taxon>
        <taxon>Mucoromycota</taxon>
        <taxon>Mortierellomycotina</taxon>
        <taxon>Mortierellomycetes</taxon>
        <taxon>Mortierellales</taxon>
        <taxon>Mortierellaceae</taxon>
        <taxon>Entomortierella</taxon>
    </lineage>
</organism>
<feature type="region of interest" description="Disordered" evidence="1">
    <location>
        <begin position="224"/>
        <end position="246"/>
    </location>
</feature>
<dbReference type="AlphaFoldDB" id="A0A9P6MDB4"/>